<dbReference type="InterPro" id="IPR031656">
    <property type="entry name" value="DAO_C"/>
</dbReference>
<dbReference type="PANTHER" id="PTHR11985:SF35">
    <property type="entry name" value="ANAEROBIC GLYCEROL-3-PHOSPHATE DEHYDROGENASE SUBUNIT A"/>
    <property type="match status" value="1"/>
</dbReference>
<dbReference type="SUPFAM" id="SSF51905">
    <property type="entry name" value="FAD/NAD(P)-binding domain"/>
    <property type="match status" value="1"/>
</dbReference>
<comment type="caution">
    <text evidence="9">The sequence shown here is derived from an EMBL/GenBank/DDBJ whole genome shotgun (WGS) entry which is preliminary data.</text>
</comment>
<reference evidence="9 10" key="1">
    <citation type="submission" date="2018-08" db="EMBL/GenBank/DDBJ databases">
        <title>Actinomadura spongicola sp. nov., isolated from marine sponge Leucetta chagosensis.</title>
        <authorList>
            <person name="Li L."/>
            <person name="Lin H.W."/>
        </authorList>
    </citation>
    <scope>NUCLEOTIDE SEQUENCE [LARGE SCALE GENOMIC DNA]</scope>
    <source>
        <strain evidence="9 10">LHW52907</strain>
    </source>
</reference>
<comment type="cofactor">
    <cofactor evidence="1">
        <name>FAD</name>
        <dbReference type="ChEBI" id="CHEBI:57692"/>
    </cofactor>
</comment>
<gene>
    <name evidence="9" type="ORF">D0T12_25410</name>
</gene>
<feature type="domain" description="Alpha-glycerophosphate oxidase C-terminal" evidence="8">
    <location>
        <begin position="409"/>
        <end position="503"/>
    </location>
</feature>
<dbReference type="PRINTS" id="PR01001">
    <property type="entry name" value="FADG3PDH"/>
</dbReference>
<dbReference type="AlphaFoldDB" id="A0A372GC86"/>
<dbReference type="EMBL" id="QVNQ01000008">
    <property type="protein sequence ID" value="RFS82772.1"/>
    <property type="molecule type" value="Genomic_DNA"/>
</dbReference>
<evidence type="ECO:0000256" key="3">
    <source>
        <dbReference type="ARBA" id="ARBA00022630"/>
    </source>
</evidence>
<accession>A0A372GC86</accession>
<evidence type="ECO:0000313" key="9">
    <source>
        <dbReference type="EMBL" id="RFS82772.1"/>
    </source>
</evidence>
<sequence>MNTPDPRTSLNAARRERELATLPDEVLDVLVVGLGATGAGAALDAASRGLSVAAIDAHDLAFGTSRWSSKLIHGGLRYLASGQVDMAHESAVERGVLMRHTAPHLVRALPFVTPLTPLVPRSRAIATLAAYHAGDALRLAARTPRSTLPGPRHLSAVETLRLAPALRPYGLRGGLLSWDGQLADDARLVTAIARTAAGHGARVLTRCRAVALSGDGARVRDELTGREFTVRARSVVNATGVWAGGLVDGVRLRPSRGTHLVVRAEALRGPTAGTQVPVPDTASRFLLVMPQGDGRVYVGLTDEPADGPIPDVPEPTDGEIGFLLDVLNSAMDVPVRRADVVGAFAGLRPLLDLGDGRSTADISRRHAVLTSRDGVVTIVGGKLTTYRRMAQDAVDAAVSAGGLDAGPSRTARLPLVGAASREPLDALDAPPRLVQRYGTEAPMLVALAEDDPALLEPVVPGLPVLGVELAWAVRHEGALDTGDLLDRRTRIGLVAADREAALPVAESLLGARPSDLYGVHHGVTR</sequence>
<keyword evidence="4" id="KW-0319">Glycerol metabolism</keyword>
<evidence type="ECO:0000256" key="5">
    <source>
        <dbReference type="ARBA" id="ARBA00022827"/>
    </source>
</evidence>
<keyword evidence="10" id="KW-1185">Reference proteome</keyword>
<dbReference type="Gene3D" id="1.10.8.870">
    <property type="entry name" value="Alpha-glycerophosphate oxidase, cap domain"/>
    <property type="match status" value="1"/>
</dbReference>
<dbReference type="InterPro" id="IPR000447">
    <property type="entry name" value="G3P_DH_FAD-dep"/>
</dbReference>
<dbReference type="OrthoDB" id="9766796at2"/>
<evidence type="ECO:0000313" key="10">
    <source>
        <dbReference type="Proteomes" id="UP000262882"/>
    </source>
</evidence>
<dbReference type="GO" id="GO:0046168">
    <property type="term" value="P:glycerol-3-phosphate catabolic process"/>
    <property type="evidence" value="ECO:0007669"/>
    <property type="project" value="TreeGrafter"/>
</dbReference>
<dbReference type="InterPro" id="IPR038299">
    <property type="entry name" value="DAO_C_sf"/>
</dbReference>
<dbReference type="InterPro" id="IPR006076">
    <property type="entry name" value="FAD-dep_OxRdtase"/>
</dbReference>
<evidence type="ECO:0000256" key="6">
    <source>
        <dbReference type="ARBA" id="ARBA00023002"/>
    </source>
</evidence>
<dbReference type="GO" id="GO:0004368">
    <property type="term" value="F:glycerol-3-phosphate dehydrogenase (quinone) activity"/>
    <property type="evidence" value="ECO:0007669"/>
    <property type="project" value="InterPro"/>
</dbReference>
<evidence type="ECO:0000259" key="8">
    <source>
        <dbReference type="Pfam" id="PF16901"/>
    </source>
</evidence>
<keyword evidence="3" id="KW-0285">Flavoprotein</keyword>
<dbReference type="Pfam" id="PF16901">
    <property type="entry name" value="DAO_C"/>
    <property type="match status" value="1"/>
</dbReference>
<proteinExistence type="inferred from homology"/>
<dbReference type="Gene3D" id="3.30.9.10">
    <property type="entry name" value="D-Amino Acid Oxidase, subunit A, domain 2"/>
    <property type="match status" value="1"/>
</dbReference>
<keyword evidence="6" id="KW-0560">Oxidoreductase</keyword>
<feature type="domain" description="FAD dependent oxidoreductase" evidence="7">
    <location>
        <begin position="28"/>
        <end position="387"/>
    </location>
</feature>
<protein>
    <submittedName>
        <fullName evidence="9">Glycerol-3-phosphate dehydrogenase/oxidase</fullName>
    </submittedName>
</protein>
<dbReference type="Pfam" id="PF01266">
    <property type="entry name" value="DAO"/>
    <property type="match status" value="1"/>
</dbReference>
<dbReference type="GO" id="GO:0006071">
    <property type="term" value="P:glycerol metabolic process"/>
    <property type="evidence" value="ECO:0007669"/>
    <property type="project" value="UniProtKB-KW"/>
</dbReference>
<dbReference type="PROSITE" id="PS00978">
    <property type="entry name" value="FAD_G3PDH_2"/>
    <property type="match status" value="1"/>
</dbReference>
<dbReference type="Proteomes" id="UP000262882">
    <property type="component" value="Unassembled WGS sequence"/>
</dbReference>
<name>A0A372GC86_9ACTN</name>
<evidence type="ECO:0000256" key="2">
    <source>
        <dbReference type="ARBA" id="ARBA00007330"/>
    </source>
</evidence>
<dbReference type="Gene3D" id="3.50.50.60">
    <property type="entry name" value="FAD/NAD(P)-binding domain"/>
    <property type="match status" value="1"/>
</dbReference>
<organism evidence="9 10">
    <name type="scientific">Actinomadura spongiicola</name>
    <dbReference type="NCBI Taxonomy" id="2303421"/>
    <lineage>
        <taxon>Bacteria</taxon>
        <taxon>Bacillati</taxon>
        <taxon>Actinomycetota</taxon>
        <taxon>Actinomycetes</taxon>
        <taxon>Streptosporangiales</taxon>
        <taxon>Thermomonosporaceae</taxon>
        <taxon>Actinomadura</taxon>
    </lineage>
</organism>
<evidence type="ECO:0000256" key="1">
    <source>
        <dbReference type="ARBA" id="ARBA00001974"/>
    </source>
</evidence>
<dbReference type="InterPro" id="IPR036188">
    <property type="entry name" value="FAD/NAD-bd_sf"/>
</dbReference>
<keyword evidence="5" id="KW-0274">FAD</keyword>
<dbReference type="RefSeq" id="WP_117402243.1">
    <property type="nucleotide sequence ID" value="NZ_QVNQ01000008.1"/>
</dbReference>
<evidence type="ECO:0000256" key="4">
    <source>
        <dbReference type="ARBA" id="ARBA00022798"/>
    </source>
</evidence>
<dbReference type="PANTHER" id="PTHR11985">
    <property type="entry name" value="GLYCEROL-3-PHOSPHATE DEHYDROGENASE"/>
    <property type="match status" value="1"/>
</dbReference>
<comment type="similarity">
    <text evidence="2">Belongs to the FAD-dependent glycerol-3-phosphate dehydrogenase family.</text>
</comment>
<evidence type="ECO:0000259" key="7">
    <source>
        <dbReference type="Pfam" id="PF01266"/>
    </source>
</evidence>